<dbReference type="GO" id="GO:0022625">
    <property type="term" value="C:cytosolic large ribosomal subunit"/>
    <property type="evidence" value="ECO:0007669"/>
    <property type="project" value="TreeGrafter"/>
</dbReference>
<keyword evidence="7" id="KW-1185">Reference proteome</keyword>
<dbReference type="SUPFAM" id="SSF46561">
    <property type="entry name" value="Ribosomal protein L29 (L29p)"/>
    <property type="match status" value="1"/>
</dbReference>
<dbReference type="GO" id="GO:0003735">
    <property type="term" value="F:structural constituent of ribosome"/>
    <property type="evidence" value="ECO:0007669"/>
    <property type="project" value="InterPro"/>
</dbReference>
<dbReference type="Gene3D" id="1.10.287.310">
    <property type="match status" value="1"/>
</dbReference>
<evidence type="ECO:0000256" key="2">
    <source>
        <dbReference type="ARBA" id="ARBA00022980"/>
    </source>
</evidence>
<evidence type="ECO:0000256" key="3">
    <source>
        <dbReference type="ARBA" id="ARBA00023274"/>
    </source>
</evidence>
<gene>
    <name evidence="5" type="primary">rpmC</name>
    <name evidence="6" type="ORF">EJP77_19480</name>
</gene>
<dbReference type="PROSITE" id="PS00579">
    <property type="entry name" value="RIBOSOMAL_L29"/>
    <property type="match status" value="1"/>
</dbReference>
<evidence type="ECO:0000256" key="1">
    <source>
        <dbReference type="ARBA" id="ARBA00009254"/>
    </source>
</evidence>
<evidence type="ECO:0000313" key="6">
    <source>
        <dbReference type="EMBL" id="RUT27864.1"/>
    </source>
</evidence>
<name>A0A3S1D6G1_9BACL</name>
<proteinExistence type="inferred from homology"/>
<comment type="similarity">
    <text evidence="1 5">Belongs to the universal ribosomal protein uL29 family.</text>
</comment>
<dbReference type="HAMAP" id="MF_00374">
    <property type="entry name" value="Ribosomal_uL29"/>
    <property type="match status" value="1"/>
</dbReference>
<dbReference type="InterPro" id="IPR001854">
    <property type="entry name" value="Ribosomal_uL29"/>
</dbReference>
<dbReference type="GO" id="GO:0006412">
    <property type="term" value="P:translation"/>
    <property type="evidence" value="ECO:0007669"/>
    <property type="project" value="UniProtKB-UniRule"/>
</dbReference>
<dbReference type="AlphaFoldDB" id="A0A3S1D6G1"/>
<dbReference type="InterPro" id="IPR036049">
    <property type="entry name" value="Ribosomal_uL29_sf"/>
</dbReference>
<sequence length="66" mass="7624">MKANELRNLTTVEIEQKITGFKEELFNLRFQLATGQLDNPTRIRDVRKDIARAKTILHERALGITS</sequence>
<evidence type="ECO:0000256" key="4">
    <source>
        <dbReference type="ARBA" id="ARBA00035204"/>
    </source>
</evidence>
<dbReference type="EMBL" id="RZNX01000014">
    <property type="protein sequence ID" value="RUT27864.1"/>
    <property type="molecule type" value="Genomic_DNA"/>
</dbReference>
<evidence type="ECO:0000313" key="7">
    <source>
        <dbReference type="Proteomes" id="UP000272464"/>
    </source>
</evidence>
<keyword evidence="2 5" id="KW-0689">Ribosomal protein</keyword>
<dbReference type="FunFam" id="1.10.287.310:FF:000001">
    <property type="entry name" value="50S ribosomal protein L29"/>
    <property type="match status" value="1"/>
</dbReference>
<dbReference type="OrthoDB" id="9815192at2"/>
<dbReference type="NCBIfam" id="TIGR00012">
    <property type="entry name" value="L29"/>
    <property type="match status" value="1"/>
</dbReference>
<protein>
    <recommendedName>
        <fullName evidence="4 5">Large ribosomal subunit protein uL29</fullName>
    </recommendedName>
</protein>
<keyword evidence="3 5" id="KW-0687">Ribonucleoprotein</keyword>
<dbReference type="Proteomes" id="UP000272464">
    <property type="component" value="Unassembled WGS sequence"/>
</dbReference>
<accession>A0A3S1D6G1</accession>
<organism evidence="6 7">
    <name type="scientific">Paenibacillus zeisoli</name>
    <dbReference type="NCBI Taxonomy" id="2496267"/>
    <lineage>
        <taxon>Bacteria</taxon>
        <taxon>Bacillati</taxon>
        <taxon>Bacillota</taxon>
        <taxon>Bacilli</taxon>
        <taxon>Bacillales</taxon>
        <taxon>Paenibacillaceae</taxon>
        <taxon>Paenibacillus</taxon>
    </lineage>
</organism>
<dbReference type="RefSeq" id="WP_127200935.1">
    <property type="nucleotide sequence ID" value="NZ_RZNX01000014.1"/>
</dbReference>
<dbReference type="PANTHER" id="PTHR10916:SF0">
    <property type="entry name" value="LARGE RIBOSOMAL SUBUNIT PROTEIN UL29C"/>
    <property type="match status" value="1"/>
</dbReference>
<dbReference type="Pfam" id="PF00831">
    <property type="entry name" value="Ribosomal_L29"/>
    <property type="match status" value="1"/>
</dbReference>
<comment type="caution">
    <text evidence="6">The sequence shown here is derived from an EMBL/GenBank/DDBJ whole genome shotgun (WGS) entry which is preliminary data.</text>
</comment>
<dbReference type="CDD" id="cd00427">
    <property type="entry name" value="Ribosomal_L29_HIP"/>
    <property type="match status" value="1"/>
</dbReference>
<dbReference type="InterPro" id="IPR018254">
    <property type="entry name" value="Ribosomal_uL29_CS"/>
</dbReference>
<dbReference type="InterPro" id="IPR050063">
    <property type="entry name" value="Ribosomal_protein_uL29"/>
</dbReference>
<evidence type="ECO:0000256" key="5">
    <source>
        <dbReference type="HAMAP-Rule" id="MF_00374"/>
    </source>
</evidence>
<reference evidence="6 7" key="1">
    <citation type="submission" date="2018-12" db="EMBL/GenBank/DDBJ databases">
        <authorList>
            <person name="Sun L."/>
            <person name="Chen Z."/>
        </authorList>
    </citation>
    <scope>NUCLEOTIDE SEQUENCE [LARGE SCALE GENOMIC DNA]</scope>
    <source>
        <strain evidence="6 7">3-5-3</strain>
    </source>
</reference>
<dbReference type="PANTHER" id="PTHR10916">
    <property type="entry name" value="60S RIBOSOMAL PROTEIN L35/50S RIBOSOMAL PROTEIN L29"/>
    <property type="match status" value="1"/>
</dbReference>